<reference evidence="3 4" key="1">
    <citation type="journal article" date="2018" name="Evol. Lett.">
        <title>Horizontal gene cluster transfer increased hallucinogenic mushroom diversity.</title>
        <authorList>
            <person name="Reynolds H.T."/>
            <person name="Vijayakumar V."/>
            <person name="Gluck-Thaler E."/>
            <person name="Korotkin H.B."/>
            <person name="Matheny P.B."/>
            <person name="Slot J.C."/>
        </authorList>
    </citation>
    <scope>NUCLEOTIDE SEQUENCE [LARGE SCALE GENOMIC DNA]</scope>
    <source>
        <strain evidence="3 4">2631</strain>
    </source>
</reference>
<sequence length="139" mass="14874">MLGMGDRARRSSVSSPLAQRLVESYESEDGESESESEAEAEHHKQRHEDPDHEGERGPAHKSSDGDVLKQEVTKIALQVSRAVALTAALEQQHALAQGTIRGLERKVEELEGLLRGAAVAAVPTPSAVTSLLDDGESAK</sequence>
<dbReference type="AlphaFoldDB" id="A0A409XKR2"/>
<keyword evidence="1" id="KW-0175">Coiled coil</keyword>
<evidence type="ECO:0000256" key="1">
    <source>
        <dbReference type="SAM" id="Coils"/>
    </source>
</evidence>
<organism evidence="3 4">
    <name type="scientific">Psilocybe cyanescens</name>
    <dbReference type="NCBI Taxonomy" id="93625"/>
    <lineage>
        <taxon>Eukaryota</taxon>
        <taxon>Fungi</taxon>
        <taxon>Dikarya</taxon>
        <taxon>Basidiomycota</taxon>
        <taxon>Agaricomycotina</taxon>
        <taxon>Agaricomycetes</taxon>
        <taxon>Agaricomycetidae</taxon>
        <taxon>Agaricales</taxon>
        <taxon>Agaricineae</taxon>
        <taxon>Strophariaceae</taxon>
        <taxon>Psilocybe</taxon>
    </lineage>
</organism>
<comment type="caution">
    <text evidence="3">The sequence shown here is derived from an EMBL/GenBank/DDBJ whole genome shotgun (WGS) entry which is preliminary data.</text>
</comment>
<name>A0A409XKR2_PSICY</name>
<evidence type="ECO:0000313" key="4">
    <source>
        <dbReference type="Proteomes" id="UP000283269"/>
    </source>
</evidence>
<protein>
    <submittedName>
        <fullName evidence="3">Uncharacterized protein</fullName>
    </submittedName>
</protein>
<accession>A0A409XKR2</accession>
<dbReference type="InParanoid" id="A0A409XKR2"/>
<dbReference type="Proteomes" id="UP000283269">
    <property type="component" value="Unassembled WGS sequence"/>
</dbReference>
<evidence type="ECO:0000313" key="3">
    <source>
        <dbReference type="EMBL" id="PPQ91337.1"/>
    </source>
</evidence>
<feature type="compositionally biased region" description="Basic and acidic residues" evidence="2">
    <location>
        <begin position="39"/>
        <end position="68"/>
    </location>
</feature>
<keyword evidence="4" id="KW-1185">Reference proteome</keyword>
<feature type="compositionally biased region" description="Acidic residues" evidence="2">
    <location>
        <begin position="25"/>
        <end position="38"/>
    </location>
</feature>
<proteinExistence type="predicted"/>
<feature type="region of interest" description="Disordered" evidence="2">
    <location>
        <begin position="1"/>
        <end position="68"/>
    </location>
</feature>
<gene>
    <name evidence="3" type="ORF">CVT25_003720</name>
</gene>
<feature type="coiled-coil region" evidence="1">
    <location>
        <begin position="93"/>
        <end position="120"/>
    </location>
</feature>
<dbReference type="EMBL" id="NHYD01001371">
    <property type="protein sequence ID" value="PPQ91337.1"/>
    <property type="molecule type" value="Genomic_DNA"/>
</dbReference>
<evidence type="ECO:0000256" key="2">
    <source>
        <dbReference type="SAM" id="MobiDB-lite"/>
    </source>
</evidence>